<reference evidence="2" key="1">
    <citation type="submission" date="2021-05" db="EMBL/GenBank/DDBJ databases">
        <authorList>
            <person name="Alioto T."/>
            <person name="Alioto T."/>
            <person name="Gomez Garrido J."/>
        </authorList>
    </citation>
    <scope>NUCLEOTIDE SEQUENCE</scope>
</reference>
<feature type="compositionally biased region" description="Basic and acidic residues" evidence="1">
    <location>
        <begin position="529"/>
        <end position="550"/>
    </location>
</feature>
<evidence type="ECO:0008006" key="3">
    <source>
        <dbReference type="Google" id="ProtNLM"/>
    </source>
</evidence>
<protein>
    <recommendedName>
        <fullName evidence="3">SGNH hydrolase-type esterase domain-containing protein</fullName>
    </recommendedName>
</protein>
<feature type="compositionally biased region" description="Polar residues" evidence="1">
    <location>
        <begin position="102"/>
        <end position="112"/>
    </location>
</feature>
<organism evidence="2">
    <name type="scientific">Cacopsylla melanoneura</name>
    <dbReference type="NCBI Taxonomy" id="428564"/>
    <lineage>
        <taxon>Eukaryota</taxon>
        <taxon>Metazoa</taxon>
        <taxon>Ecdysozoa</taxon>
        <taxon>Arthropoda</taxon>
        <taxon>Hexapoda</taxon>
        <taxon>Insecta</taxon>
        <taxon>Pterygota</taxon>
        <taxon>Neoptera</taxon>
        <taxon>Paraneoptera</taxon>
        <taxon>Hemiptera</taxon>
        <taxon>Sternorrhyncha</taxon>
        <taxon>Psylloidea</taxon>
        <taxon>Psyllidae</taxon>
        <taxon>Psyllinae</taxon>
        <taxon>Cacopsylla</taxon>
    </lineage>
</organism>
<feature type="compositionally biased region" description="Low complexity" evidence="1">
    <location>
        <begin position="125"/>
        <end position="135"/>
    </location>
</feature>
<evidence type="ECO:0000256" key="1">
    <source>
        <dbReference type="SAM" id="MobiDB-lite"/>
    </source>
</evidence>
<feature type="region of interest" description="Disordered" evidence="1">
    <location>
        <begin position="519"/>
        <end position="553"/>
    </location>
</feature>
<proteinExistence type="predicted"/>
<feature type="region of interest" description="Disordered" evidence="1">
    <location>
        <begin position="299"/>
        <end position="352"/>
    </location>
</feature>
<feature type="compositionally biased region" description="Polar residues" evidence="1">
    <location>
        <begin position="139"/>
        <end position="154"/>
    </location>
</feature>
<feature type="region of interest" description="Disordered" evidence="1">
    <location>
        <begin position="102"/>
        <end position="154"/>
    </location>
</feature>
<feature type="region of interest" description="Disordered" evidence="1">
    <location>
        <begin position="1"/>
        <end position="21"/>
    </location>
</feature>
<feature type="compositionally biased region" description="Polar residues" evidence="1">
    <location>
        <begin position="319"/>
        <end position="328"/>
    </location>
</feature>
<dbReference type="InterPro" id="IPR036514">
    <property type="entry name" value="SGNH_hydro_sf"/>
</dbReference>
<dbReference type="AlphaFoldDB" id="A0A8D8YTR2"/>
<dbReference type="SUPFAM" id="SSF52266">
    <property type="entry name" value="SGNH hydrolase"/>
    <property type="match status" value="1"/>
</dbReference>
<evidence type="ECO:0000313" key="2">
    <source>
        <dbReference type="EMBL" id="CAG6734845.1"/>
    </source>
</evidence>
<dbReference type="EMBL" id="HBUF01393989">
    <property type="protein sequence ID" value="CAG6734845.1"/>
    <property type="molecule type" value="Transcribed_RNA"/>
</dbReference>
<dbReference type="Gene3D" id="3.40.50.1110">
    <property type="entry name" value="SGNH hydrolase"/>
    <property type="match status" value="1"/>
</dbReference>
<sequence length="633" mass="71263">MPPDTKPDDSTPKSRSSVSKERCLPITHNSYEYIYAYTLKDGKLLYKCAMRSCLARIKVDKVDSSVTELSQHSAHRSPSTNIDKANGNYSSLNSAATLITSGSGRKQISKSVDQTKHQALRKSVSLSDSDQNNGDDQSKSIVSLSSNSTPNIPNVLQHLTHHSRDASQSSFSESSTNVHINASEVPADSNEILGPCHEPSTPIPLQSSEYYKIKYDELHQINSSLIDKIVEKERLIWEHEKCIADLRSRLQELEIPPSSNELPNPPLQNDNRIQTDLEDYKKLVEDLLTTVRTLEAALRANEKENEKGSSPTPKACSSKAITSVRTNTNKQMSNPSKQQKSSQKNTNKKPNKLVLVGDSHVRQLDNILGSNRTTAWDIHCAYQGGSKLCRVTDLIEERGISLLPGDTLVVFSGTNDVSHTSWNGLKTSYEEIIAKYHQCKIGIMLIPARKGDHHLNPHITLMNQKIVKFLATKTVSTLDPHSVLGNADYSPDGLHMNSHGKKKICELIRSNLMEHMEHSAESVIQRSQVSHDGRGRQSDGGRGRQSDGGRGRVPWGRHGRVWYNSNHRYGPDPEYVVDPMYHWTGDYAGYDYDSNNKHIMFNYDNYNNYYHYDPYYVDSYGLDVSRDRHHFFE</sequence>
<accession>A0A8D8YTR2</accession>
<name>A0A8D8YTR2_9HEMI</name>
<feature type="compositionally biased region" description="Low complexity" evidence="1">
    <location>
        <begin position="329"/>
        <end position="345"/>
    </location>
</feature>